<gene>
    <name evidence="1" type="ORF">PEVE_00023989</name>
</gene>
<organism evidence="1 2">
    <name type="scientific">Porites evermanni</name>
    <dbReference type="NCBI Taxonomy" id="104178"/>
    <lineage>
        <taxon>Eukaryota</taxon>
        <taxon>Metazoa</taxon>
        <taxon>Cnidaria</taxon>
        <taxon>Anthozoa</taxon>
        <taxon>Hexacorallia</taxon>
        <taxon>Scleractinia</taxon>
        <taxon>Fungiina</taxon>
        <taxon>Poritidae</taxon>
        <taxon>Porites</taxon>
    </lineage>
</organism>
<evidence type="ECO:0000313" key="2">
    <source>
        <dbReference type="Proteomes" id="UP001159427"/>
    </source>
</evidence>
<evidence type="ECO:0000313" key="1">
    <source>
        <dbReference type="EMBL" id="CAH3015959.1"/>
    </source>
</evidence>
<protein>
    <submittedName>
        <fullName evidence="1">Uncharacterized protein</fullName>
    </submittedName>
</protein>
<name>A0ABN8LK86_9CNID</name>
<proteinExistence type="predicted"/>
<dbReference type="Proteomes" id="UP001159427">
    <property type="component" value="Unassembled WGS sequence"/>
</dbReference>
<dbReference type="EMBL" id="CALNXI010000032">
    <property type="protein sequence ID" value="CAH3015959.1"/>
    <property type="molecule type" value="Genomic_DNA"/>
</dbReference>
<reference evidence="1 2" key="1">
    <citation type="submission" date="2022-05" db="EMBL/GenBank/DDBJ databases">
        <authorList>
            <consortium name="Genoscope - CEA"/>
            <person name="William W."/>
        </authorList>
    </citation>
    <scope>NUCLEOTIDE SEQUENCE [LARGE SCALE GENOMIC DNA]</scope>
</reference>
<comment type="caution">
    <text evidence="1">The sequence shown here is derived from an EMBL/GenBank/DDBJ whole genome shotgun (WGS) entry which is preliminary data.</text>
</comment>
<accession>A0ABN8LK86</accession>
<sequence length="117" mass="13768">MRLKNLVPTAAKLQLYRAAILPHLTCCHSTWHFFRECDKRKLERIQERRLRVTFNDKQSGYEELLKTALLGTARILRKMQLQVISMQSFCKVLSWKDMAEEVKIVNDSIVQEGDKEC</sequence>
<keyword evidence="2" id="KW-1185">Reference proteome</keyword>